<evidence type="ECO:0000313" key="3">
    <source>
        <dbReference type="Proteomes" id="UP000035526"/>
    </source>
</evidence>
<feature type="transmembrane region" description="Helical" evidence="1">
    <location>
        <begin position="412"/>
        <end position="430"/>
    </location>
</feature>
<accession>A0A837J3M3</accession>
<dbReference type="AlphaFoldDB" id="A0A837J3M3"/>
<proteinExistence type="predicted"/>
<protein>
    <recommendedName>
        <fullName evidence="4">Oligosaccharide repeat unit polymerase</fullName>
    </recommendedName>
</protein>
<organism evidence="2 3">
    <name type="scientific">Aliarcobacter butzleri L351</name>
    <dbReference type="NCBI Taxonomy" id="1447259"/>
    <lineage>
        <taxon>Bacteria</taxon>
        <taxon>Pseudomonadati</taxon>
        <taxon>Campylobacterota</taxon>
        <taxon>Epsilonproteobacteria</taxon>
        <taxon>Campylobacterales</taxon>
        <taxon>Arcobacteraceae</taxon>
        <taxon>Aliarcobacter</taxon>
    </lineage>
</organism>
<dbReference type="EMBL" id="JAIS01000092">
    <property type="protein sequence ID" value="KLD99962.1"/>
    <property type="molecule type" value="Genomic_DNA"/>
</dbReference>
<comment type="caution">
    <text evidence="2">The sequence shown here is derived from an EMBL/GenBank/DDBJ whole genome shotgun (WGS) entry which is preliminary data.</text>
</comment>
<evidence type="ECO:0000313" key="2">
    <source>
        <dbReference type="EMBL" id="KLD99962.1"/>
    </source>
</evidence>
<feature type="transmembrane region" description="Helical" evidence="1">
    <location>
        <begin position="219"/>
        <end position="235"/>
    </location>
</feature>
<feature type="transmembrane region" description="Helical" evidence="1">
    <location>
        <begin position="83"/>
        <end position="105"/>
    </location>
</feature>
<keyword evidence="1" id="KW-1133">Transmembrane helix</keyword>
<sequence>MIVNKKVFYPLFYLIFIWSSFIIVRNSFIIKWGSIDLVTILFLLIVFIITILFYFIFLFILVNKSKNIRRDEILIINIKKIKFIYNYLLFFSIIYILCVFVRFFLELIQHNIAFSLSSFVELREKTMEGSQFSQSTIGILSTMFSGFHIILFIFIMWANKHLKSREIKIAQFVFFIGTSTFLFGGGRNAIFISVLIVLLSIYFINFAGLRIIKINKFKFFISIFFIAIIFLYIFVARDEYLGITMIDRINLNEFNYNIKFNNIMVDLLQSNSNIIKYGSYFIMYMTFYLTHSLTFLDLGFITDLPKHAYYFGAMEFYPIVLFFNKFGFDFISIDTIREEWIFSGNYTTLFLPLYYDFGIMGTFLMIVFLIFLFVYNLLKFLNNKNLISLILLIIISLVFILSPIYSFFSLGVFLPILFAFTNLFVIMKLLDYRNSKLKELK</sequence>
<feature type="transmembrane region" description="Helical" evidence="1">
    <location>
        <begin position="137"/>
        <end position="157"/>
    </location>
</feature>
<keyword evidence="1" id="KW-0472">Membrane</keyword>
<feature type="transmembrane region" description="Helical" evidence="1">
    <location>
        <begin position="353"/>
        <end position="374"/>
    </location>
</feature>
<dbReference type="Proteomes" id="UP000035526">
    <property type="component" value="Unassembled WGS sequence"/>
</dbReference>
<name>A0A837J3M3_9BACT</name>
<gene>
    <name evidence="2" type="ORF">AF76_09845</name>
</gene>
<feature type="transmembrane region" description="Helical" evidence="1">
    <location>
        <begin position="308"/>
        <end position="333"/>
    </location>
</feature>
<reference evidence="2 3" key="1">
    <citation type="submission" date="2014-01" db="EMBL/GenBank/DDBJ databases">
        <title>Development of a Comparative Genomic Fingerprinting Assay for High Resolution Genotyping of Arcobacter butzleri.</title>
        <authorList>
            <person name="Webb A.L."/>
            <person name="Inglis G.D."/>
            <person name="Kruczkiewicz P."/>
            <person name="Selinger L.B."/>
            <person name="Taboada E.N."/>
        </authorList>
    </citation>
    <scope>NUCLEOTIDE SEQUENCE [LARGE SCALE GENOMIC DNA]</scope>
    <source>
        <strain evidence="2 3">L351</strain>
    </source>
</reference>
<feature type="transmembrane region" description="Helical" evidence="1">
    <location>
        <begin position="40"/>
        <end position="62"/>
    </location>
</feature>
<feature type="transmembrane region" description="Helical" evidence="1">
    <location>
        <begin position="7"/>
        <end position="28"/>
    </location>
</feature>
<evidence type="ECO:0008006" key="4">
    <source>
        <dbReference type="Google" id="ProtNLM"/>
    </source>
</evidence>
<feature type="transmembrane region" description="Helical" evidence="1">
    <location>
        <begin position="191"/>
        <end position="212"/>
    </location>
</feature>
<feature type="transmembrane region" description="Helical" evidence="1">
    <location>
        <begin position="277"/>
        <end position="296"/>
    </location>
</feature>
<feature type="transmembrane region" description="Helical" evidence="1">
    <location>
        <begin position="386"/>
        <end position="406"/>
    </location>
</feature>
<evidence type="ECO:0000256" key="1">
    <source>
        <dbReference type="SAM" id="Phobius"/>
    </source>
</evidence>
<keyword evidence="1" id="KW-0812">Transmembrane</keyword>
<feature type="transmembrane region" description="Helical" evidence="1">
    <location>
        <begin position="169"/>
        <end position="185"/>
    </location>
</feature>